<evidence type="ECO:0000256" key="1">
    <source>
        <dbReference type="SAM" id="MobiDB-lite"/>
    </source>
</evidence>
<organism evidence="2">
    <name type="scientific">Ixodes ricinus</name>
    <name type="common">Common tick</name>
    <name type="synonym">Acarus ricinus</name>
    <dbReference type="NCBI Taxonomy" id="34613"/>
    <lineage>
        <taxon>Eukaryota</taxon>
        <taxon>Metazoa</taxon>
        <taxon>Ecdysozoa</taxon>
        <taxon>Arthropoda</taxon>
        <taxon>Chelicerata</taxon>
        <taxon>Arachnida</taxon>
        <taxon>Acari</taxon>
        <taxon>Parasitiformes</taxon>
        <taxon>Ixodida</taxon>
        <taxon>Ixodoidea</taxon>
        <taxon>Ixodidae</taxon>
        <taxon>Ixodinae</taxon>
        <taxon>Ixodes</taxon>
    </lineage>
</organism>
<sequence>MALFPTGGCTSRCAAPAAALAATACGVRSGFTVREGAASARSPVLPAHGRGVRTTRLDFLSEPHGVPRGSQGGHPALTRAPFFIYKRNLGNYLILAEWYLISTFLLFCACPQSGRTSGCTTGGGGSRFAEGPCASRPRAEGAATCSGTVSTWHSDSWAGPLGGSDAVAAKGHLIFLKGTLLETELFLTRHPSRSVWREWCLRPGHSSVLGGAPVGVACNAKMGSCRGGTSAPFSDAETASNMPSHLRSGAEGSIR</sequence>
<feature type="region of interest" description="Disordered" evidence="1">
    <location>
        <begin position="229"/>
        <end position="255"/>
    </location>
</feature>
<evidence type="ECO:0000313" key="2">
    <source>
        <dbReference type="EMBL" id="MXU97233.1"/>
    </source>
</evidence>
<dbReference type="EMBL" id="GIFC01015150">
    <property type="protein sequence ID" value="MXU97233.1"/>
    <property type="molecule type" value="Transcribed_RNA"/>
</dbReference>
<reference evidence="2" key="1">
    <citation type="submission" date="2019-12" db="EMBL/GenBank/DDBJ databases">
        <title>An insight into the sialome of adult female Ixodes ricinus ticks feeding for 6 days.</title>
        <authorList>
            <person name="Perner J."/>
            <person name="Ribeiro J.M.C."/>
        </authorList>
    </citation>
    <scope>NUCLEOTIDE SEQUENCE</scope>
    <source>
        <strain evidence="2">Semi-engorged</strain>
        <tissue evidence="2">Salivary glands</tissue>
    </source>
</reference>
<accession>A0A6B0V4Q0</accession>
<dbReference type="AlphaFoldDB" id="A0A6B0V4Q0"/>
<name>A0A6B0V4Q0_IXORI</name>
<protein>
    <submittedName>
        <fullName evidence="2">Putative secreted protein</fullName>
    </submittedName>
</protein>
<proteinExistence type="predicted"/>